<evidence type="ECO:0000256" key="5">
    <source>
        <dbReference type="ARBA" id="ARBA00022679"/>
    </source>
</evidence>
<evidence type="ECO:0000256" key="4">
    <source>
        <dbReference type="ARBA" id="ARBA00022603"/>
    </source>
</evidence>
<comment type="pathway">
    <text evidence="15">Cofactor biosynthesis; adenosylcobalamin biosynthesis; sirohydrochlorin from precorrin-2: step 1/1.</text>
</comment>
<dbReference type="InterPro" id="IPR000878">
    <property type="entry name" value="4pyrrol_Mease"/>
</dbReference>
<comment type="similarity">
    <text evidence="2 17">Belongs to the precorrin methyltransferase family.</text>
</comment>
<dbReference type="NCBIfam" id="TIGR01469">
    <property type="entry name" value="cobA_cysG_Cterm"/>
    <property type="match status" value="1"/>
</dbReference>
<feature type="domain" description="Tetrapyrrole methylase" evidence="18">
    <location>
        <begin position="218"/>
        <end position="427"/>
    </location>
</feature>
<dbReference type="GO" id="GO:0043115">
    <property type="term" value="F:precorrin-2 dehydrogenase activity"/>
    <property type="evidence" value="ECO:0007669"/>
    <property type="project" value="UniProtKB-UniRule"/>
</dbReference>
<evidence type="ECO:0000256" key="8">
    <source>
        <dbReference type="ARBA" id="ARBA00023027"/>
    </source>
</evidence>
<keyword evidence="11 15" id="KW-0511">Multifunctional enzyme</keyword>
<evidence type="ECO:0000259" key="20">
    <source>
        <dbReference type="Pfam" id="PF14824"/>
    </source>
</evidence>
<dbReference type="InterPro" id="IPR014777">
    <property type="entry name" value="4pyrrole_Mease_sub1"/>
</dbReference>
<dbReference type="GO" id="GO:0019354">
    <property type="term" value="P:siroheme biosynthetic process"/>
    <property type="evidence" value="ECO:0007669"/>
    <property type="project" value="UniProtKB-UniRule"/>
</dbReference>
<keyword evidence="8 15" id="KW-0520">NAD</keyword>
<evidence type="ECO:0000256" key="13">
    <source>
        <dbReference type="ARBA" id="ARBA00047561"/>
    </source>
</evidence>
<comment type="pathway">
    <text evidence="15">Porphyrin-containing compound metabolism; siroheme biosynthesis; siroheme from sirohydrochlorin: step 1/1.</text>
</comment>
<comment type="caution">
    <text evidence="21">The sequence shown here is derived from an EMBL/GenBank/DDBJ whole genome shotgun (WGS) entry which is preliminary data.</text>
</comment>
<evidence type="ECO:0000256" key="1">
    <source>
        <dbReference type="ARBA" id="ARBA00005010"/>
    </source>
</evidence>
<feature type="region of interest" description="Uroporphyrinogen-III C-methyltransferase" evidence="15">
    <location>
        <begin position="216"/>
        <end position="479"/>
    </location>
</feature>
<dbReference type="Pfam" id="PF00590">
    <property type="entry name" value="TP_methylase"/>
    <property type="match status" value="1"/>
</dbReference>
<evidence type="ECO:0000256" key="2">
    <source>
        <dbReference type="ARBA" id="ARBA00005879"/>
    </source>
</evidence>
<dbReference type="GO" id="GO:0009236">
    <property type="term" value="P:cobalamin biosynthetic process"/>
    <property type="evidence" value="ECO:0007669"/>
    <property type="project" value="UniProtKB-UniRule"/>
</dbReference>
<dbReference type="InterPro" id="IPR014776">
    <property type="entry name" value="4pyrrole_Mease_sub2"/>
</dbReference>
<dbReference type="PANTHER" id="PTHR45790:SF1">
    <property type="entry name" value="SIROHEME SYNTHASE"/>
    <property type="match status" value="1"/>
</dbReference>
<dbReference type="CDD" id="cd11642">
    <property type="entry name" value="SUMT"/>
    <property type="match status" value="1"/>
</dbReference>
<evidence type="ECO:0000256" key="16">
    <source>
        <dbReference type="PIRSR" id="PIRSR036426-1"/>
    </source>
</evidence>
<dbReference type="SUPFAM" id="SSF53790">
    <property type="entry name" value="Tetrapyrrole methylase"/>
    <property type="match status" value="1"/>
</dbReference>
<keyword evidence="4 15" id="KW-0489">Methyltransferase</keyword>
<feature type="binding site" evidence="15">
    <location>
        <position position="412"/>
    </location>
    <ligand>
        <name>S-adenosyl-L-methionine</name>
        <dbReference type="ChEBI" id="CHEBI:59789"/>
    </ligand>
</feature>
<dbReference type="InterPro" id="IPR006366">
    <property type="entry name" value="CobA/CysG_C"/>
</dbReference>
<feature type="binding site" evidence="15">
    <location>
        <begin position="331"/>
        <end position="332"/>
    </location>
    <ligand>
        <name>S-adenosyl-L-methionine</name>
        <dbReference type="ChEBI" id="CHEBI:59789"/>
    </ligand>
</feature>
<gene>
    <name evidence="15" type="primary">cysG</name>
    <name evidence="21" type="ORF">BWK73_20400</name>
</gene>
<dbReference type="FunFam" id="3.30.160.110:FF:000001">
    <property type="entry name" value="Siroheme synthase"/>
    <property type="match status" value="1"/>
</dbReference>
<keyword evidence="9 15" id="KW-0456">Lyase</keyword>
<comment type="function">
    <text evidence="15">Multifunctional enzyme that catalyzes the SAM-dependent methylations of uroporphyrinogen III at position C-2 and C-7 to form precorrin-2 via precorrin-1. Then it catalyzes the NAD-dependent ring dehydrogenation of precorrin-2 to yield sirohydrochlorin. Finally, it catalyzes the ferrochelation of sirohydrochlorin to yield siroheme.</text>
</comment>
<evidence type="ECO:0000256" key="12">
    <source>
        <dbReference type="ARBA" id="ARBA00025705"/>
    </source>
</evidence>
<evidence type="ECO:0000256" key="15">
    <source>
        <dbReference type="HAMAP-Rule" id="MF_01646"/>
    </source>
</evidence>
<name>A0A1Y1QP11_9GAMM</name>
<comment type="caution">
    <text evidence="15">Lacks conserved residue(s) required for the propagation of feature annotation.</text>
</comment>
<feature type="binding site" evidence="15">
    <location>
        <position position="225"/>
    </location>
    <ligand>
        <name>S-adenosyl-L-methionine</name>
        <dbReference type="ChEBI" id="CHEBI:59789"/>
    </ligand>
</feature>
<evidence type="ECO:0000313" key="21">
    <source>
        <dbReference type="EMBL" id="OQX10413.1"/>
    </source>
</evidence>
<dbReference type="InterPro" id="IPR050161">
    <property type="entry name" value="Siro_Cobalamin_biosynth"/>
</dbReference>
<dbReference type="Gene3D" id="3.30.160.110">
    <property type="entry name" value="Siroheme synthase, domain 2"/>
    <property type="match status" value="1"/>
</dbReference>
<dbReference type="Pfam" id="PF14824">
    <property type="entry name" value="Sirohm_synth_M"/>
    <property type="match status" value="1"/>
</dbReference>
<dbReference type="FunFam" id="3.40.1010.10:FF:000001">
    <property type="entry name" value="Siroheme synthase"/>
    <property type="match status" value="1"/>
</dbReference>
<comment type="pathway">
    <text evidence="14 15">Cofactor biosynthesis; adenosylcobalamin biosynthesis; precorrin-2 from uroporphyrinogen III: step 1/1.</text>
</comment>
<comment type="catalytic activity">
    <reaction evidence="15">
        <text>siroheme + 2 H(+) = sirohydrochlorin + Fe(2+)</text>
        <dbReference type="Rhea" id="RHEA:24360"/>
        <dbReference type="ChEBI" id="CHEBI:15378"/>
        <dbReference type="ChEBI" id="CHEBI:29033"/>
        <dbReference type="ChEBI" id="CHEBI:58351"/>
        <dbReference type="ChEBI" id="CHEBI:60052"/>
        <dbReference type="EC" id="4.99.1.4"/>
    </reaction>
</comment>
<feature type="binding site" evidence="15">
    <location>
        <position position="306"/>
    </location>
    <ligand>
        <name>S-adenosyl-L-methionine</name>
        <dbReference type="ChEBI" id="CHEBI:59789"/>
    </ligand>
</feature>
<feature type="binding site" evidence="15">
    <location>
        <begin position="43"/>
        <end position="44"/>
    </location>
    <ligand>
        <name>NAD(+)</name>
        <dbReference type="ChEBI" id="CHEBI:57540"/>
    </ligand>
</feature>
<dbReference type="Pfam" id="PF13241">
    <property type="entry name" value="NAD_binding_7"/>
    <property type="match status" value="1"/>
</dbReference>
<keyword evidence="6 15" id="KW-0949">S-adenosyl-L-methionine</keyword>
<keyword evidence="10 15" id="KW-0627">Porphyrin biosynthesis</keyword>
<comment type="pathway">
    <text evidence="1 15">Porphyrin-containing compound metabolism; siroheme biosynthesis; sirohydrochlorin from precorrin-2: step 1/1.</text>
</comment>
<evidence type="ECO:0000256" key="6">
    <source>
        <dbReference type="ARBA" id="ARBA00022691"/>
    </source>
</evidence>
<feature type="domain" description="Sirohaem synthase dimerisation" evidence="19">
    <location>
        <begin position="152"/>
        <end position="206"/>
    </location>
</feature>
<comment type="pathway">
    <text evidence="12 15">Porphyrin-containing compound metabolism; siroheme biosynthesis; precorrin-2 from uroporphyrinogen III: step 1/1.</text>
</comment>
<proteinExistence type="inferred from homology"/>
<dbReference type="HAMAP" id="MF_01646">
    <property type="entry name" value="Siroheme_synth"/>
    <property type="match status" value="1"/>
</dbReference>
<sequence length="479" mass="52253">MDRFPVFLDLHNRQCLVVGGGKVAERKVDSLIKAGAVVTLVSPFITAEMALTIGSNKVKHHTRLFEDSDIDGQFLVVAATNNPSVNARIARMADERSMLVNVVDDATVGNFIIPSVVDRSPVMIAVSTGGASPVLARQLRMRLETMIPTQCGELAGITEEYRDIVKKHLPETQRKAFWEKALKGTFAELVYAGHVAEARRLLEDMLATYPHGQTMGEVYLVGAGPGDPDLLTFKALRLMQQADVMVYDRLVSKSILDMANQHAERIYVGKEKASHAVPQDQINDLLVKLAKQGKRVLRLKGGDPFIFGRGGEEIETLAENGVPFQVVPGITAASGCSSYAGIPLTHRDYAQSCTFATGHLKDGSIDLNWAQLSQPNQTVVFYMGLTGIEIISRELQASGRSGDTPAALVEQGTTRNQRVHIGTLATLPQLVKDSGVRAPTLTIVGEVVNLHSKLHWYEPQRHVIASEFSLDHPVVPVEV</sequence>
<feature type="region of interest" description="Precorrin-2 dehydrogenase / sirohydrochlorin ferrochelatase" evidence="15">
    <location>
        <begin position="1"/>
        <end position="202"/>
    </location>
</feature>
<dbReference type="Gene3D" id="3.40.1010.10">
    <property type="entry name" value="Cobalt-precorrin-4 Transmethylase, Domain 1"/>
    <property type="match status" value="1"/>
</dbReference>
<comment type="similarity">
    <text evidence="15">In the C-terminal section; belongs to the precorrin methyltransferase family.</text>
</comment>
<reference evidence="21 22" key="1">
    <citation type="submission" date="2017-01" db="EMBL/GenBank/DDBJ databases">
        <title>Novel large sulfur bacteria in the metagenomes of groundwater-fed chemosynthetic microbial mats in the Lake Huron basin.</title>
        <authorList>
            <person name="Sharrar A.M."/>
            <person name="Flood B.E."/>
            <person name="Bailey J.V."/>
            <person name="Jones D.S."/>
            <person name="Biddanda B."/>
            <person name="Ruberg S.A."/>
            <person name="Marcus D.N."/>
            <person name="Dick G.J."/>
        </authorList>
    </citation>
    <scope>NUCLEOTIDE SEQUENCE [LARGE SCALE GENOMIC DNA]</scope>
    <source>
        <strain evidence="21">A8</strain>
    </source>
</reference>
<feature type="active site" description="Proton donor" evidence="15 16">
    <location>
        <position position="270"/>
    </location>
</feature>
<evidence type="ECO:0000256" key="3">
    <source>
        <dbReference type="ARBA" id="ARBA00022573"/>
    </source>
</evidence>
<evidence type="ECO:0000259" key="19">
    <source>
        <dbReference type="Pfam" id="PF10414"/>
    </source>
</evidence>
<keyword evidence="3 15" id="KW-0169">Cobalamin biosynthesis</keyword>
<feature type="binding site" evidence="15">
    <location>
        <begin position="22"/>
        <end position="23"/>
    </location>
    <ligand>
        <name>NAD(+)</name>
        <dbReference type="ChEBI" id="CHEBI:57540"/>
    </ligand>
</feature>
<dbReference type="Gene3D" id="1.10.8.210">
    <property type="entry name" value="Sirohaem synthase, dimerisation domain"/>
    <property type="match status" value="1"/>
</dbReference>
<comment type="catalytic activity">
    <reaction evidence="13 15">
        <text>precorrin-2 + NAD(+) = sirohydrochlorin + NADH + 2 H(+)</text>
        <dbReference type="Rhea" id="RHEA:15613"/>
        <dbReference type="ChEBI" id="CHEBI:15378"/>
        <dbReference type="ChEBI" id="CHEBI:57540"/>
        <dbReference type="ChEBI" id="CHEBI:57945"/>
        <dbReference type="ChEBI" id="CHEBI:58351"/>
        <dbReference type="ChEBI" id="CHEBI:58827"/>
        <dbReference type="EC" id="1.3.1.76"/>
    </reaction>
</comment>
<evidence type="ECO:0000313" key="22">
    <source>
        <dbReference type="Proteomes" id="UP000192491"/>
    </source>
</evidence>
<accession>A0A1Y1QP11</accession>
<dbReference type="InterPro" id="IPR035996">
    <property type="entry name" value="4pyrrol_Methylase_sf"/>
</dbReference>
<feature type="binding site" evidence="15">
    <location>
        <position position="383"/>
    </location>
    <ligand>
        <name>S-adenosyl-L-methionine</name>
        <dbReference type="ChEBI" id="CHEBI:59789"/>
    </ligand>
</feature>
<dbReference type="Pfam" id="PF10414">
    <property type="entry name" value="CysG_dimeriser"/>
    <property type="match status" value="1"/>
</dbReference>
<dbReference type="EC" id="1.3.1.76" evidence="15"/>
<dbReference type="NCBIfam" id="NF004790">
    <property type="entry name" value="PRK06136.1"/>
    <property type="match status" value="1"/>
</dbReference>
<dbReference type="NCBIfam" id="TIGR01470">
    <property type="entry name" value="cysG_Nterm"/>
    <property type="match status" value="1"/>
</dbReference>
<dbReference type="GO" id="GO:0032259">
    <property type="term" value="P:methylation"/>
    <property type="evidence" value="ECO:0007669"/>
    <property type="project" value="UniProtKB-KW"/>
</dbReference>
<dbReference type="GO" id="GO:0004851">
    <property type="term" value="F:uroporphyrin-III C-methyltransferase activity"/>
    <property type="evidence" value="ECO:0007669"/>
    <property type="project" value="UniProtKB-UniRule"/>
</dbReference>
<evidence type="ECO:0000256" key="17">
    <source>
        <dbReference type="RuleBase" id="RU003960"/>
    </source>
</evidence>
<dbReference type="EC" id="2.1.1.107" evidence="15"/>
<evidence type="ECO:0000256" key="9">
    <source>
        <dbReference type="ARBA" id="ARBA00023239"/>
    </source>
</evidence>
<dbReference type="AlphaFoldDB" id="A0A1Y1QP11"/>
<dbReference type="NCBIfam" id="NF007922">
    <property type="entry name" value="PRK10637.1"/>
    <property type="match status" value="1"/>
</dbReference>
<dbReference type="Proteomes" id="UP000192491">
    <property type="component" value="Unassembled WGS sequence"/>
</dbReference>
<comment type="catalytic activity">
    <reaction evidence="15">
        <text>uroporphyrinogen III + 2 S-adenosyl-L-methionine = precorrin-2 + 2 S-adenosyl-L-homocysteine + H(+)</text>
        <dbReference type="Rhea" id="RHEA:32459"/>
        <dbReference type="ChEBI" id="CHEBI:15378"/>
        <dbReference type="ChEBI" id="CHEBI:57308"/>
        <dbReference type="ChEBI" id="CHEBI:57856"/>
        <dbReference type="ChEBI" id="CHEBI:58827"/>
        <dbReference type="ChEBI" id="CHEBI:59789"/>
        <dbReference type="EC" id="2.1.1.107"/>
    </reaction>
</comment>
<dbReference type="InterPro" id="IPR036291">
    <property type="entry name" value="NAD(P)-bd_dom_sf"/>
</dbReference>
<dbReference type="InterPro" id="IPR003043">
    <property type="entry name" value="Uropor_MeTrfase_CS"/>
</dbReference>
<feature type="binding site" evidence="15">
    <location>
        <begin position="301"/>
        <end position="303"/>
    </location>
    <ligand>
        <name>S-adenosyl-L-methionine</name>
        <dbReference type="ChEBI" id="CHEBI:59789"/>
    </ligand>
</feature>
<dbReference type="Gene3D" id="3.30.950.10">
    <property type="entry name" value="Methyltransferase, Cobalt-precorrin-4 Transmethylase, Domain 2"/>
    <property type="match status" value="1"/>
</dbReference>
<dbReference type="UniPathway" id="UPA00148">
    <property type="reaction ID" value="UER00211"/>
</dbReference>
<keyword evidence="7 15" id="KW-0560">Oxidoreductase</keyword>
<dbReference type="PIRSF" id="PIRSF036426">
    <property type="entry name" value="Sirohaem_synth"/>
    <property type="match status" value="1"/>
</dbReference>
<dbReference type="EC" id="4.99.1.4" evidence="15"/>
<dbReference type="Gene3D" id="3.40.50.720">
    <property type="entry name" value="NAD(P)-binding Rossmann-like Domain"/>
    <property type="match status" value="1"/>
</dbReference>
<comment type="similarity">
    <text evidence="15">In the N-terminal section; belongs to the precorrin-2 dehydrogenase / sirohydrochlorin ferrochelatase family.</text>
</comment>
<organism evidence="21 22">
    <name type="scientific">Thiothrix lacustris</name>
    <dbReference type="NCBI Taxonomy" id="525917"/>
    <lineage>
        <taxon>Bacteria</taxon>
        <taxon>Pseudomonadati</taxon>
        <taxon>Pseudomonadota</taxon>
        <taxon>Gammaproteobacteria</taxon>
        <taxon>Thiotrichales</taxon>
        <taxon>Thiotrichaceae</taxon>
        <taxon>Thiothrix</taxon>
    </lineage>
</organism>
<dbReference type="SUPFAM" id="SSF51735">
    <property type="entry name" value="NAD(P)-binding Rossmann-fold domains"/>
    <property type="match status" value="1"/>
</dbReference>
<dbReference type="FunFam" id="3.30.950.10:FF:000001">
    <property type="entry name" value="Siroheme synthase"/>
    <property type="match status" value="1"/>
</dbReference>
<evidence type="ECO:0000259" key="18">
    <source>
        <dbReference type="Pfam" id="PF00590"/>
    </source>
</evidence>
<protein>
    <recommendedName>
        <fullName evidence="15">Siroheme synthase</fullName>
    </recommendedName>
    <domain>
        <recommendedName>
            <fullName evidence="15">Uroporphyrinogen-III C-methyltransferase</fullName>
            <shortName evidence="15">Urogen III methylase</shortName>
            <ecNumber evidence="15">2.1.1.107</ecNumber>
        </recommendedName>
        <alternativeName>
            <fullName evidence="15">SUMT</fullName>
        </alternativeName>
        <alternativeName>
            <fullName evidence="15">Uroporphyrinogen III methylase</fullName>
            <shortName evidence="15">UROM</shortName>
        </alternativeName>
    </domain>
    <domain>
        <recommendedName>
            <fullName evidence="15">Precorrin-2 dehydrogenase</fullName>
            <ecNumber evidence="15">1.3.1.76</ecNumber>
        </recommendedName>
    </domain>
    <domain>
        <recommendedName>
            <fullName evidence="15">Sirohydrochlorin ferrochelatase</fullName>
            <ecNumber evidence="15">4.99.1.4</ecNumber>
        </recommendedName>
    </domain>
</protein>
<evidence type="ECO:0000256" key="7">
    <source>
        <dbReference type="ARBA" id="ARBA00023002"/>
    </source>
</evidence>
<dbReference type="InterPro" id="IPR012409">
    <property type="entry name" value="Sirohaem_synth"/>
</dbReference>
<keyword evidence="5 15" id="KW-0808">Transferase</keyword>
<dbReference type="PROSITE" id="PS00840">
    <property type="entry name" value="SUMT_2"/>
    <property type="match status" value="1"/>
</dbReference>
<dbReference type="PANTHER" id="PTHR45790">
    <property type="entry name" value="SIROHEME SYNTHASE-RELATED"/>
    <property type="match status" value="1"/>
</dbReference>
<dbReference type="SUPFAM" id="SSF75615">
    <property type="entry name" value="Siroheme synthase middle domains-like"/>
    <property type="match status" value="1"/>
</dbReference>
<evidence type="ECO:0000256" key="14">
    <source>
        <dbReference type="ARBA" id="ARBA00060548"/>
    </source>
</evidence>
<dbReference type="EMBL" id="MTEJ01000113">
    <property type="protein sequence ID" value="OQX10413.1"/>
    <property type="molecule type" value="Genomic_DNA"/>
</dbReference>
<dbReference type="GO" id="GO:0051287">
    <property type="term" value="F:NAD binding"/>
    <property type="evidence" value="ECO:0007669"/>
    <property type="project" value="InterPro"/>
</dbReference>
<dbReference type="InterPro" id="IPR037115">
    <property type="entry name" value="Sirohaem_synt_dimer_dom_sf"/>
</dbReference>
<dbReference type="UniPathway" id="UPA00262">
    <property type="reaction ID" value="UER00211"/>
</dbReference>
<dbReference type="InterPro" id="IPR006367">
    <property type="entry name" value="Sirohaem_synthase_N"/>
</dbReference>
<dbReference type="GO" id="GO:0051266">
    <property type="term" value="F:sirohydrochlorin ferrochelatase activity"/>
    <property type="evidence" value="ECO:0007669"/>
    <property type="project" value="UniProtKB-EC"/>
</dbReference>
<feature type="domain" description="Siroheme synthase central" evidence="20">
    <location>
        <begin position="124"/>
        <end position="145"/>
    </location>
</feature>
<evidence type="ECO:0000256" key="10">
    <source>
        <dbReference type="ARBA" id="ARBA00023244"/>
    </source>
</evidence>
<dbReference type="InterPro" id="IPR028281">
    <property type="entry name" value="Sirohaem_synthase_central"/>
</dbReference>
<feature type="active site" description="Proton acceptor" evidence="15 16">
    <location>
        <position position="248"/>
    </location>
</feature>
<dbReference type="InterPro" id="IPR019478">
    <property type="entry name" value="Sirohaem_synthase_dimer_dom"/>
</dbReference>
<evidence type="ECO:0000256" key="11">
    <source>
        <dbReference type="ARBA" id="ARBA00023268"/>
    </source>
</evidence>